<reference evidence="3 4" key="1">
    <citation type="submission" date="2016-01" db="EMBL/GenBank/DDBJ databases">
        <title>Genome sequence of the yeast Holleya sinecauda.</title>
        <authorList>
            <person name="Dietrich F.S."/>
        </authorList>
    </citation>
    <scope>NUCLEOTIDE SEQUENCE [LARGE SCALE GENOMIC DNA]</scope>
    <source>
        <strain evidence="3 4">ATCC 58844</strain>
    </source>
</reference>
<sequence length="287" mass="32901">MELTELDPIPTNEVNLDDSFHSNDEDKSWLPNWFNINHIRKGLLWVQRNSIWPLLFGYAPLHLMNTLVVPLIEPTYAPNDVLTMVRELLPSYSHEVLTYTIGAHVISGVTLSAINLIRSRHKKGRKFIKRIEKEDISHRKFGLIGGLSGYFVGLYKKSPISPQTASGYLLLPFLLYHVRLMKHVPEAVGVDIDFDFVKWFLFNNTESAWTRWFLGILPLTGLIASGTYHMIGGLVQFCRLRSLNTRRIIFNLIIGLNVAGIISLWRLSSVKPMSSHYNKIIQSLFTR</sequence>
<dbReference type="InterPro" id="IPR012472">
    <property type="entry name" value="MCP1_TM"/>
</dbReference>
<keyword evidence="1" id="KW-1133">Transmembrane helix</keyword>
<dbReference type="PANTHER" id="PTHR38409:SF1">
    <property type="entry name" value="MITOCHONDRIAL ADAPTER PROTEIN MCP1"/>
    <property type="match status" value="1"/>
</dbReference>
<dbReference type="Pfam" id="PF07950">
    <property type="entry name" value="MCP1_TM"/>
    <property type="match status" value="2"/>
</dbReference>
<dbReference type="RefSeq" id="XP_017986052.1">
    <property type="nucleotide sequence ID" value="XM_018130563.1"/>
</dbReference>
<keyword evidence="4" id="KW-1185">Reference proteome</keyword>
<dbReference type="PANTHER" id="PTHR38409">
    <property type="entry name" value="MDM10-COMPLEMENTING PROTEIN 1"/>
    <property type="match status" value="1"/>
</dbReference>
<dbReference type="GO" id="GO:0007005">
    <property type="term" value="P:mitochondrion organization"/>
    <property type="evidence" value="ECO:0007669"/>
    <property type="project" value="TreeGrafter"/>
</dbReference>
<dbReference type="STRING" id="45286.A0A125RE03"/>
<feature type="transmembrane region" description="Helical" evidence="1">
    <location>
        <begin position="212"/>
        <end position="236"/>
    </location>
</feature>
<feature type="domain" description="Mitochondrial adapter protein MCP1 transmembrane" evidence="2">
    <location>
        <begin position="172"/>
        <end position="247"/>
    </location>
</feature>
<gene>
    <name evidence="3" type="ORF">AW171_hschr2866</name>
</gene>
<organism evidence="3 4">
    <name type="scientific">Eremothecium sinecaudum</name>
    <dbReference type="NCBI Taxonomy" id="45286"/>
    <lineage>
        <taxon>Eukaryota</taxon>
        <taxon>Fungi</taxon>
        <taxon>Dikarya</taxon>
        <taxon>Ascomycota</taxon>
        <taxon>Saccharomycotina</taxon>
        <taxon>Saccharomycetes</taxon>
        <taxon>Saccharomycetales</taxon>
        <taxon>Saccharomycetaceae</taxon>
        <taxon>Eremothecium</taxon>
    </lineage>
</organism>
<keyword evidence="1" id="KW-0472">Membrane</keyword>
<dbReference type="InterPro" id="IPR039960">
    <property type="entry name" value="MCP1"/>
</dbReference>
<proteinExistence type="predicted"/>
<dbReference type="GO" id="GO:0055088">
    <property type="term" value="P:lipid homeostasis"/>
    <property type="evidence" value="ECO:0007669"/>
    <property type="project" value="InterPro"/>
</dbReference>
<evidence type="ECO:0000259" key="2">
    <source>
        <dbReference type="Pfam" id="PF07950"/>
    </source>
</evidence>
<dbReference type="EMBL" id="CP014242">
    <property type="protein sequence ID" value="AMD19056.1"/>
    <property type="molecule type" value="Genomic_DNA"/>
</dbReference>
<keyword evidence="1" id="KW-0812">Transmembrane</keyword>
<evidence type="ECO:0000256" key="1">
    <source>
        <dbReference type="SAM" id="Phobius"/>
    </source>
</evidence>
<evidence type="ECO:0000313" key="4">
    <source>
        <dbReference type="Proteomes" id="UP000243052"/>
    </source>
</evidence>
<name>A0A125RE03_9SACH</name>
<protein>
    <submittedName>
        <fullName evidence="3">HBR155Wp</fullName>
    </submittedName>
</protein>
<dbReference type="AlphaFoldDB" id="A0A125RE03"/>
<feature type="transmembrane region" description="Helical" evidence="1">
    <location>
        <begin position="248"/>
        <end position="267"/>
    </location>
</feature>
<dbReference type="GeneID" id="28722512"/>
<accession>A0A125RE03</accession>
<feature type="transmembrane region" description="Helical" evidence="1">
    <location>
        <begin position="138"/>
        <end position="155"/>
    </location>
</feature>
<evidence type="ECO:0000313" key="3">
    <source>
        <dbReference type="EMBL" id="AMD19056.1"/>
    </source>
</evidence>
<dbReference type="GO" id="GO:0005741">
    <property type="term" value="C:mitochondrial outer membrane"/>
    <property type="evidence" value="ECO:0007669"/>
    <property type="project" value="TreeGrafter"/>
</dbReference>
<feature type="transmembrane region" description="Helical" evidence="1">
    <location>
        <begin position="51"/>
        <end position="72"/>
    </location>
</feature>
<dbReference type="OrthoDB" id="10259513at2759"/>
<feature type="transmembrane region" description="Helical" evidence="1">
    <location>
        <begin position="96"/>
        <end position="117"/>
    </location>
</feature>
<feature type="domain" description="Mitochondrial adapter protein MCP1 transmembrane" evidence="2">
    <location>
        <begin position="58"/>
        <end position="148"/>
    </location>
</feature>
<dbReference type="Proteomes" id="UP000243052">
    <property type="component" value="Chromosome ii"/>
</dbReference>